<sequence>MDLLKSHKRRSRISEVLYITLNIGLALSLFVVVLSVQSTWLAYLLVLLSKWRALAVRPRFWFANLVANLVDIIVGLAVVTLMYAASGIVPLQAALAVIYSVWLLFIKPRSSKLYVAIQAAAAVFFGVTALSLVAYAPHSTIFVAGMWLIGYSSARHVLGSYEENMTVLYSLIAGLMFAELGWLGYHWLFAYTLPGFGQIKLSQLAILTTLYCFVAERAYASYHRHGVVKTRDILMPTLLALSITIVLVIFYNDVSAIKSV</sequence>
<evidence type="ECO:0000313" key="2">
    <source>
        <dbReference type="EMBL" id="AGL62439.1"/>
    </source>
</evidence>
<feature type="transmembrane region" description="Helical" evidence="1">
    <location>
        <begin position="232"/>
        <end position="251"/>
    </location>
</feature>
<feature type="transmembrane region" description="Helical" evidence="1">
    <location>
        <begin position="201"/>
        <end position="220"/>
    </location>
</feature>
<feature type="transmembrane region" description="Helical" evidence="1">
    <location>
        <begin position="113"/>
        <end position="135"/>
    </location>
</feature>
<dbReference type="HOGENOM" id="CLU_1092767_0_0_0"/>
<feature type="transmembrane region" description="Helical" evidence="1">
    <location>
        <begin position="60"/>
        <end position="83"/>
    </location>
</feature>
<evidence type="ECO:0000256" key="1">
    <source>
        <dbReference type="SAM" id="Phobius"/>
    </source>
</evidence>
<dbReference type="Proteomes" id="UP000013893">
    <property type="component" value="Chromosome"/>
</dbReference>
<keyword evidence="1" id="KW-0812">Transmembrane</keyword>
<dbReference type="KEGG" id="saal:L336_0737"/>
<reference evidence="2 3" key="1">
    <citation type="journal article" date="2013" name="Nat. Biotechnol.">
        <title>Genome sequences of rare, uncultured bacteria obtained by differential coverage binning of multiple metagenomes.</title>
        <authorList>
            <person name="Albertsen M."/>
            <person name="Hugenholtz P."/>
            <person name="Skarshewski A."/>
            <person name="Nielsen K.L."/>
            <person name="Tyson G.W."/>
            <person name="Nielsen P.H."/>
        </authorList>
    </citation>
    <scope>NUCLEOTIDE SEQUENCE [LARGE SCALE GENOMIC DNA]</scope>
    <source>
        <strain evidence="2">TM71</strain>
    </source>
</reference>
<name>R4PNB1_9BACT</name>
<dbReference type="STRING" id="1332188.L336_0737"/>
<feature type="transmembrane region" description="Helical" evidence="1">
    <location>
        <begin position="20"/>
        <end position="48"/>
    </location>
</feature>
<dbReference type="OrthoDB" id="9775463at2"/>
<dbReference type="AlphaFoldDB" id="R4PNB1"/>
<dbReference type="EMBL" id="CP005957">
    <property type="protein sequence ID" value="AGL62439.1"/>
    <property type="molecule type" value="Genomic_DNA"/>
</dbReference>
<accession>R4PNB1</accession>
<keyword evidence="1" id="KW-0472">Membrane</keyword>
<organism evidence="2 3">
    <name type="scientific">Candidatus Saccharimonas aalborgensis</name>
    <dbReference type="NCBI Taxonomy" id="1332188"/>
    <lineage>
        <taxon>Bacteria</taxon>
        <taxon>Candidatus Saccharimonadota</taxon>
        <taxon>Candidatus Saccharimonadia</taxon>
        <taxon>Candidatus Saccharimonadales</taxon>
        <taxon>Candidatus Saccharimonadaceae</taxon>
        <taxon>Candidatus Saccharimonas</taxon>
    </lineage>
</organism>
<feature type="transmembrane region" description="Helical" evidence="1">
    <location>
        <begin position="167"/>
        <end position="189"/>
    </location>
</feature>
<gene>
    <name evidence="2" type="ORF">L336_0737</name>
</gene>
<feature type="transmembrane region" description="Helical" evidence="1">
    <location>
        <begin position="141"/>
        <end position="158"/>
    </location>
</feature>
<keyword evidence="3" id="KW-1185">Reference proteome</keyword>
<keyword evidence="1" id="KW-1133">Transmembrane helix</keyword>
<proteinExistence type="predicted"/>
<dbReference type="RefSeq" id="WP_015641889.1">
    <property type="nucleotide sequence ID" value="NC_021219.1"/>
</dbReference>
<feature type="transmembrane region" description="Helical" evidence="1">
    <location>
        <begin position="89"/>
        <end position="106"/>
    </location>
</feature>
<protein>
    <submittedName>
        <fullName evidence="2">Uncharacterized protein</fullName>
    </submittedName>
</protein>
<evidence type="ECO:0000313" key="3">
    <source>
        <dbReference type="Proteomes" id="UP000013893"/>
    </source>
</evidence>